<name>A0ACB8SK35_9AGAM</name>
<dbReference type="Proteomes" id="UP000814140">
    <property type="component" value="Unassembled WGS sequence"/>
</dbReference>
<gene>
    <name evidence="1" type="ORF">BV25DRAFT_1832407</name>
</gene>
<evidence type="ECO:0000313" key="2">
    <source>
        <dbReference type="Proteomes" id="UP000814140"/>
    </source>
</evidence>
<reference evidence="1" key="1">
    <citation type="submission" date="2021-03" db="EMBL/GenBank/DDBJ databases">
        <authorList>
            <consortium name="DOE Joint Genome Institute"/>
            <person name="Ahrendt S."/>
            <person name="Looney B.P."/>
            <person name="Miyauchi S."/>
            <person name="Morin E."/>
            <person name="Drula E."/>
            <person name="Courty P.E."/>
            <person name="Chicoki N."/>
            <person name="Fauchery L."/>
            <person name="Kohler A."/>
            <person name="Kuo A."/>
            <person name="Labutti K."/>
            <person name="Pangilinan J."/>
            <person name="Lipzen A."/>
            <person name="Riley R."/>
            <person name="Andreopoulos W."/>
            <person name="He G."/>
            <person name="Johnson J."/>
            <person name="Barry K.W."/>
            <person name="Grigoriev I.V."/>
            <person name="Nagy L."/>
            <person name="Hibbett D."/>
            <person name="Henrissat B."/>
            <person name="Matheny P.B."/>
            <person name="Labbe J."/>
            <person name="Martin F."/>
        </authorList>
    </citation>
    <scope>NUCLEOTIDE SEQUENCE</scope>
    <source>
        <strain evidence="1">HHB10654</strain>
    </source>
</reference>
<dbReference type="EMBL" id="MU277267">
    <property type="protein sequence ID" value="KAI0056295.1"/>
    <property type="molecule type" value="Genomic_DNA"/>
</dbReference>
<proteinExistence type="predicted"/>
<feature type="non-terminal residue" evidence="1">
    <location>
        <position position="66"/>
    </location>
</feature>
<reference evidence="1" key="2">
    <citation type="journal article" date="2022" name="New Phytol.">
        <title>Evolutionary transition to the ectomycorrhizal habit in the genomes of a hyperdiverse lineage of mushroom-forming fungi.</title>
        <authorList>
            <person name="Looney B."/>
            <person name="Miyauchi S."/>
            <person name="Morin E."/>
            <person name="Drula E."/>
            <person name="Courty P.E."/>
            <person name="Kohler A."/>
            <person name="Kuo A."/>
            <person name="LaButti K."/>
            <person name="Pangilinan J."/>
            <person name="Lipzen A."/>
            <person name="Riley R."/>
            <person name="Andreopoulos W."/>
            <person name="He G."/>
            <person name="Johnson J."/>
            <person name="Nolan M."/>
            <person name="Tritt A."/>
            <person name="Barry K.W."/>
            <person name="Grigoriev I.V."/>
            <person name="Nagy L.G."/>
            <person name="Hibbett D."/>
            <person name="Henrissat B."/>
            <person name="Matheny P.B."/>
            <person name="Labbe J."/>
            <person name="Martin F.M."/>
        </authorList>
    </citation>
    <scope>NUCLEOTIDE SEQUENCE</scope>
    <source>
        <strain evidence="1">HHB10654</strain>
    </source>
</reference>
<protein>
    <submittedName>
        <fullName evidence="1">Uncharacterized protein</fullName>
    </submittedName>
</protein>
<comment type="caution">
    <text evidence="1">The sequence shown here is derived from an EMBL/GenBank/DDBJ whole genome shotgun (WGS) entry which is preliminary data.</text>
</comment>
<evidence type="ECO:0000313" key="1">
    <source>
        <dbReference type="EMBL" id="KAI0056295.1"/>
    </source>
</evidence>
<organism evidence="1 2">
    <name type="scientific">Artomyces pyxidatus</name>
    <dbReference type="NCBI Taxonomy" id="48021"/>
    <lineage>
        <taxon>Eukaryota</taxon>
        <taxon>Fungi</taxon>
        <taxon>Dikarya</taxon>
        <taxon>Basidiomycota</taxon>
        <taxon>Agaricomycotina</taxon>
        <taxon>Agaricomycetes</taxon>
        <taxon>Russulales</taxon>
        <taxon>Auriscalpiaceae</taxon>
        <taxon>Artomyces</taxon>
    </lineage>
</organism>
<keyword evidence="2" id="KW-1185">Reference proteome</keyword>
<accession>A0ACB8SK35</accession>
<sequence>MSNDEHETGTTMTSPAGTNNATSLSPIATLPIELLLAIFRYLPPPPFSLIHVCSLWRQIAWNDKVL</sequence>